<proteinExistence type="predicted"/>
<gene>
    <name evidence="1" type="ORF">GCM10011316_35880</name>
</gene>
<protein>
    <submittedName>
        <fullName evidence="1">Uncharacterized protein</fullName>
    </submittedName>
</protein>
<dbReference type="Proteomes" id="UP000605148">
    <property type="component" value="Unassembled WGS sequence"/>
</dbReference>
<sequence length="424" mass="46908">MAGKGHAPLPLFGELTPHTPPVYASYEWTGEGLRETAGGDAVLYRYWDQGFGCALLRHGYRPIDMVIDWPLFDAPAFGAVSETVSLLAHLPRSLGPLTLPGPRSELAFMDYLASQPTVLTRLATPFGASQWLLLDLTRRTPGLWRRLVRQTAQGRLGLLSIALDRFRGAAQRGPDARQDLGQQLRDFEREQLARSLFHASVPVQTLARLDQLPPGQCFMTPAELRQLQDCERVDVFDQVIESATVRALSRFFKTAPLKDYPGLSGLIGGRISPARLFYTVETGFDALERAEHAAARRALSEVRSLQALQWWFKSVSDLARRSRPFPSPPLAAGQPLRALMTPEALRGAGVRAGTDLMQFLPHVLLGELYFYEWQAPGNPAILALASTRRGDWVLLEIYGPEAVPVSPDLQSHILRHLIPPSAGI</sequence>
<evidence type="ECO:0000313" key="1">
    <source>
        <dbReference type="EMBL" id="GGB60677.1"/>
    </source>
</evidence>
<name>A0A916TN50_9HYPH</name>
<comment type="caution">
    <text evidence="1">The sequence shown here is derived from an EMBL/GenBank/DDBJ whole genome shotgun (WGS) entry which is preliminary data.</text>
</comment>
<dbReference type="RefSeq" id="WP_150497523.1">
    <property type="nucleotide sequence ID" value="NZ_BMFA01000013.1"/>
</dbReference>
<accession>A0A916TN50</accession>
<organism evidence="1 2">
    <name type="scientific">Roseibium aquae</name>
    <dbReference type="NCBI Taxonomy" id="1323746"/>
    <lineage>
        <taxon>Bacteria</taxon>
        <taxon>Pseudomonadati</taxon>
        <taxon>Pseudomonadota</taxon>
        <taxon>Alphaproteobacteria</taxon>
        <taxon>Hyphomicrobiales</taxon>
        <taxon>Stappiaceae</taxon>
        <taxon>Roseibium</taxon>
    </lineage>
</organism>
<evidence type="ECO:0000313" key="2">
    <source>
        <dbReference type="Proteomes" id="UP000605148"/>
    </source>
</evidence>
<reference evidence="1" key="2">
    <citation type="submission" date="2020-09" db="EMBL/GenBank/DDBJ databases">
        <authorList>
            <person name="Sun Q."/>
            <person name="Zhou Y."/>
        </authorList>
    </citation>
    <scope>NUCLEOTIDE SEQUENCE</scope>
    <source>
        <strain evidence="1">CGMCC 1.12426</strain>
    </source>
</reference>
<keyword evidence="2" id="KW-1185">Reference proteome</keyword>
<dbReference type="AlphaFoldDB" id="A0A916TN50"/>
<reference evidence="1" key="1">
    <citation type="journal article" date="2014" name="Int. J. Syst. Evol. Microbiol.">
        <title>Complete genome sequence of Corynebacterium casei LMG S-19264T (=DSM 44701T), isolated from a smear-ripened cheese.</title>
        <authorList>
            <consortium name="US DOE Joint Genome Institute (JGI-PGF)"/>
            <person name="Walter F."/>
            <person name="Albersmeier A."/>
            <person name="Kalinowski J."/>
            <person name="Ruckert C."/>
        </authorList>
    </citation>
    <scope>NUCLEOTIDE SEQUENCE</scope>
    <source>
        <strain evidence="1">CGMCC 1.12426</strain>
    </source>
</reference>
<dbReference type="EMBL" id="BMFA01000013">
    <property type="protein sequence ID" value="GGB60677.1"/>
    <property type="molecule type" value="Genomic_DNA"/>
</dbReference>
<dbReference type="OrthoDB" id="7671988at2"/>